<dbReference type="InterPro" id="IPR013783">
    <property type="entry name" value="Ig-like_fold"/>
</dbReference>
<dbReference type="AlphaFoldDB" id="A0A1G9SVZ9"/>
<evidence type="ECO:0000259" key="9">
    <source>
        <dbReference type="Pfam" id="PF02837"/>
    </source>
</evidence>
<dbReference type="InterPro" id="IPR006103">
    <property type="entry name" value="Glyco_hydro_2_cat"/>
</dbReference>
<feature type="domain" description="Glycosyl hydrolases family 2 sugar binding" evidence="9">
    <location>
        <begin position="38"/>
        <end position="220"/>
    </location>
</feature>
<name>A0A1G9SVZ9_9BACT</name>
<dbReference type="InterPro" id="IPR017853">
    <property type="entry name" value="GH"/>
</dbReference>
<evidence type="ECO:0000256" key="5">
    <source>
        <dbReference type="ARBA" id="ARBA00023295"/>
    </source>
</evidence>
<evidence type="ECO:0000259" key="8">
    <source>
        <dbReference type="Pfam" id="PF02836"/>
    </source>
</evidence>
<dbReference type="Pfam" id="PF02836">
    <property type="entry name" value="Glyco_hydro_2_C"/>
    <property type="match status" value="1"/>
</dbReference>
<evidence type="ECO:0000313" key="10">
    <source>
        <dbReference type="EMBL" id="SDM39592.1"/>
    </source>
</evidence>
<dbReference type="EC" id="3.2.1.23" evidence="3"/>
<dbReference type="EMBL" id="FNFO01000013">
    <property type="protein sequence ID" value="SDM39592.1"/>
    <property type="molecule type" value="Genomic_DNA"/>
</dbReference>
<dbReference type="Pfam" id="PF00703">
    <property type="entry name" value="Glyco_hydro_2"/>
    <property type="match status" value="1"/>
</dbReference>
<dbReference type="Gene3D" id="3.20.20.80">
    <property type="entry name" value="Glycosidases"/>
    <property type="match status" value="1"/>
</dbReference>
<dbReference type="InterPro" id="IPR008979">
    <property type="entry name" value="Galactose-bd-like_sf"/>
</dbReference>
<dbReference type="InterPro" id="IPR006102">
    <property type="entry name" value="Ig-like_GH2"/>
</dbReference>
<dbReference type="InterPro" id="IPR036156">
    <property type="entry name" value="Beta-gal/glucu_dom_sf"/>
</dbReference>
<dbReference type="InterPro" id="IPR006104">
    <property type="entry name" value="Glyco_hydro_2_N"/>
</dbReference>
<dbReference type="PANTHER" id="PTHR46323:SF2">
    <property type="entry name" value="BETA-GALACTOSIDASE"/>
    <property type="match status" value="1"/>
</dbReference>
<dbReference type="GO" id="GO:0004565">
    <property type="term" value="F:beta-galactosidase activity"/>
    <property type="evidence" value="ECO:0007669"/>
    <property type="project" value="UniProtKB-EC"/>
</dbReference>
<comment type="similarity">
    <text evidence="2">Belongs to the glycosyl hydrolase 2 family.</text>
</comment>
<dbReference type="Pfam" id="PF02837">
    <property type="entry name" value="Glyco_hydro_2_N"/>
    <property type="match status" value="1"/>
</dbReference>
<dbReference type="Proteomes" id="UP000198510">
    <property type="component" value="Unassembled WGS sequence"/>
</dbReference>
<accession>A0A1G9SVZ9</accession>
<evidence type="ECO:0000256" key="1">
    <source>
        <dbReference type="ARBA" id="ARBA00001412"/>
    </source>
</evidence>
<dbReference type="InterPro" id="IPR050347">
    <property type="entry name" value="Bact_Beta-galactosidase"/>
</dbReference>
<evidence type="ECO:0000256" key="6">
    <source>
        <dbReference type="SAM" id="MobiDB-lite"/>
    </source>
</evidence>
<protein>
    <recommendedName>
        <fullName evidence="3">beta-galactosidase</fullName>
        <ecNumber evidence="3">3.2.1.23</ecNumber>
    </recommendedName>
</protein>
<keyword evidence="4 10" id="KW-0378">Hydrolase</keyword>
<feature type="domain" description="Glycoside hydrolase family 2 catalytic" evidence="8">
    <location>
        <begin position="348"/>
        <end position="525"/>
    </location>
</feature>
<dbReference type="STRING" id="1075417.SAMN05421823_11313"/>
<comment type="catalytic activity">
    <reaction evidence="1">
        <text>Hydrolysis of terminal non-reducing beta-D-galactose residues in beta-D-galactosides.</text>
        <dbReference type="EC" id="3.2.1.23"/>
    </reaction>
</comment>
<dbReference type="Gene3D" id="2.60.120.260">
    <property type="entry name" value="Galactose-binding domain-like"/>
    <property type="match status" value="1"/>
</dbReference>
<keyword evidence="5" id="KW-0326">Glycosidase</keyword>
<dbReference type="Gene3D" id="2.60.40.10">
    <property type="entry name" value="Immunoglobulins"/>
    <property type="match status" value="1"/>
</dbReference>
<evidence type="ECO:0000313" key="11">
    <source>
        <dbReference type="Proteomes" id="UP000198510"/>
    </source>
</evidence>
<dbReference type="SUPFAM" id="SSF49785">
    <property type="entry name" value="Galactose-binding domain-like"/>
    <property type="match status" value="1"/>
</dbReference>
<feature type="domain" description="Glycoside hydrolase family 2 immunoglobulin-like beta-sandwich" evidence="7">
    <location>
        <begin position="235"/>
        <end position="342"/>
    </location>
</feature>
<gene>
    <name evidence="10" type="ORF">SAMN05421823_11313</name>
</gene>
<organism evidence="10 11">
    <name type="scientific">Catalinimonas alkaloidigena</name>
    <dbReference type="NCBI Taxonomy" id="1075417"/>
    <lineage>
        <taxon>Bacteria</taxon>
        <taxon>Pseudomonadati</taxon>
        <taxon>Bacteroidota</taxon>
        <taxon>Cytophagia</taxon>
        <taxon>Cytophagales</taxon>
        <taxon>Catalimonadaceae</taxon>
        <taxon>Catalinimonas</taxon>
    </lineage>
</organism>
<sequence>MHSRLFLLRVTCIALLLSTFGWLRCTPIASDEPENVLSLAGAWRFRIDSLDEGMDRQWFAQTLPETVQLPGSMQENGKGNDVTLATQWTGSIYDSSWYFNPRMEKYRQPDYLKFPFWLTPVNYYVGPAWYQKQVTVPDHWQGQHLTLLLERAHIGTHLWVDSTDVGTQNSLVAPHVYDLTDYLTPGTHTLTIRVDNRQSVMNVGPDSHSITDHTQGNWNGLVGRLELRARAPVWLDSLQVYPDLTHKKARLTLKIRNATGQPATGTVRVVAQSFNVAQSHTPDPVTVDFQTQGETTDLTLDLPMGDSLLTWDEFSPALYRLTAELTTDAGQRDQQQTQFGMREFTTNGTRFYVNGRETFLRGTVENATFPLTGYVPMDVAAWERVFRICKEYGLNHMRYHSYCPPEAAFQAADRVGIYLQPEGPSWANHGSSLGDGRPVDLYIYDETNRMGQWYGNYASFCMMAYGNEPRGGHQADYLGDFVEYWEAKDPRRKYTGASVGMSWPLVPQNEFMVKSGPRGLAWDQRPETESDYRERIQDFDVPYVAHEMGQYCVYPNFKEMRKYTGVYQPNNFELFQEDLADHHMADQADDFLMASGRLQVLCYKHEIEKSLRTPGAAGFQLLSLNDYPGQGTALVGMLDVFWDEKGYFDAEQMRQFCNTTVPLIRVPTFVYQNDETLTAAVEVAHFGPAPLRQARPEWRLLGVDGSVVAGGILNQQDIPIGSNTSLGTVEFPLASLTEPTKLHLEVTLAGTAFQNGWDFWVYPAQTEAAPEGVYITTQLDARAEQILQQGGNVFLDASGKITKGKEVVQHFRPVFWNTSWFKMRPPHTLGILVDADHPAFAAFPTEAHSDLQWWSILERQQVMHLEDFPPDFRPLVQPIDTWFLNRRLASVLEARVGAGKLLMTSSDLTSDLANRPAARQLRQSLLAYMASEEFSPQATIPLATIRALLTEESREQFDPYTLQSPDELQPNLHKPTN</sequence>
<dbReference type="SUPFAM" id="SSF51445">
    <property type="entry name" value="(Trans)glycosidases"/>
    <property type="match status" value="1"/>
</dbReference>
<keyword evidence="11" id="KW-1185">Reference proteome</keyword>
<dbReference type="PANTHER" id="PTHR46323">
    <property type="entry name" value="BETA-GALACTOSIDASE"/>
    <property type="match status" value="1"/>
</dbReference>
<feature type="region of interest" description="Disordered" evidence="6">
    <location>
        <begin position="958"/>
        <end position="977"/>
    </location>
</feature>
<dbReference type="GO" id="GO:0009341">
    <property type="term" value="C:beta-galactosidase complex"/>
    <property type="evidence" value="ECO:0007669"/>
    <property type="project" value="TreeGrafter"/>
</dbReference>
<reference evidence="10 11" key="1">
    <citation type="submission" date="2016-10" db="EMBL/GenBank/DDBJ databases">
        <authorList>
            <person name="de Groot N.N."/>
        </authorList>
    </citation>
    <scope>NUCLEOTIDE SEQUENCE [LARGE SCALE GENOMIC DNA]</scope>
    <source>
        <strain evidence="10 11">DSM 25186</strain>
    </source>
</reference>
<dbReference type="SUPFAM" id="SSF49303">
    <property type="entry name" value="beta-Galactosidase/glucuronidase domain"/>
    <property type="match status" value="1"/>
</dbReference>
<dbReference type="GO" id="GO:0005990">
    <property type="term" value="P:lactose catabolic process"/>
    <property type="evidence" value="ECO:0007669"/>
    <property type="project" value="TreeGrafter"/>
</dbReference>
<dbReference type="OrthoDB" id="9814867at2"/>
<evidence type="ECO:0000256" key="2">
    <source>
        <dbReference type="ARBA" id="ARBA00007401"/>
    </source>
</evidence>
<evidence type="ECO:0000256" key="4">
    <source>
        <dbReference type="ARBA" id="ARBA00022801"/>
    </source>
</evidence>
<evidence type="ECO:0000256" key="3">
    <source>
        <dbReference type="ARBA" id="ARBA00012756"/>
    </source>
</evidence>
<evidence type="ECO:0000259" key="7">
    <source>
        <dbReference type="Pfam" id="PF00703"/>
    </source>
</evidence>
<proteinExistence type="inferred from homology"/>
<dbReference type="RefSeq" id="WP_089687385.1">
    <property type="nucleotide sequence ID" value="NZ_FNFO01000013.1"/>
</dbReference>